<dbReference type="InterPro" id="IPR017441">
    <property type="entry name" value="Protein_kinase_ATP_BS"/>
</dbReference>
<evidence type="ECO:0000256" key="4">
    <source>
        <dbReference type="ARBA" id="ARBA00022741"/>
    </source>
</evidence>
<protein>
    <submittedName>
        <fullName evidence="12">Uncharacterized protein</fullName>
    </submittedName>
</protein>
<dbReference type="AlphaFoldDB" id="A0A9W7AP94"/>
<dbReference type="Pfam" id="PF00069">
    <property type="entry name" value="Pkinase"/>
    <property type="match status" value="1"/>
</dbReference>
<feature type="binding site" evidence="7">
    <location>
        <position position="257"/>
    </location>
    <ligand>
        <name>ATP</name>
        <dbReference type="ChEBI" id="CHEBI:30616"/>
    </ligand>
</feature>
<keyword evidence="3" id="KW-0808">Transferase</keyword>
<dbReference type="PROSITE" id="PS50132">
    <property type="entry name" value="RGS"/>
    <property type="match status" value="1"/>
</dbReference>
<keyword evidence="5" id="KW-0418">Kinase</keyword>
<evidence type="ECO:0000313" key="13">
    <source>
        <dbReference type="Proteomes" id="UP001165122"/>
    </source>
</evidence>
<dbReference type="PROSITE" id="PS51285">
    <property type="entry name" value="AGC_KINASE_CTER"/>
    <property type="match status" value="1"/>
</dbReference>
<dbReference type="CDD" id="cd07440">
    <property type="entry name" value="RGS"/>
    <property type="match status" value="1"/>
</dbReference>
<dbReference type="GO" id="GO:0005524">
    <property type="term" value="F:ATP binding"/>
    <property type="evidence" value="ECO:0007669"/>
    <property type="project" value="UniProtKB-UniRule"/>
</dbReference>
<dbReference type="Gene3D" id="1.10.510.10">
    <property type="entry name" value="Transferase(Phosphotransferase) domain 1"/>
    <property type="match status" value="1"/>
</dbReference>
<dbReference type="InterPro" id="IPR000961">
    <property type="entry name" value="AGC-kinase_C"/>
</dbReference>
<keyword evidence="2" id="KW-0597">Phosphoprotein</keyword>
<feature type="domain" description="Protein kinase" evidence="9">
    <location>
        <begin position="228"/>
        <end position="526"/>
    </location>
</feature>
<dbReference type="SMART" id="SM00220">
    <property type="entry name" value="S_TKc"/>
    <property type="match status" value="1"/>
</dbReference>
<dbReference type="Proteomes" id="UP001165122">
    <property type="component" value="Unassembled WGS sequence"/>
</dbReference>
<evidence type="ECO:0000259" key="11">
    <source>
        <dbReference type="PROSITE" id="PS51285"/>
    </source>
</evidence>
<evidence type="ECO:0000256" key="5">
    <source>
        <dbReference type="ARBA" id="ARBA00022777"/>
    </source>
</evidence>
<keyword evidence="13" id="KW-1185">Reference proteome</keyword>
<accession>A0A9W7AP94</accession>
<gene>
    <name evidence="12" type="ORF">TrLO_g14183</name>
</gene>
<dbReference type="Gene3D" id="3.30.200.20">
    <property type="entry name" value="Phosphorylase Kinase, domain 1"/>
    <property type="match status" value="1"/>
</dbReference>
<evidence type="ECO:0000259" key="9">
    <source>
        <dbReference type="PROSITE" id="PS50011"/>
    </source>
</evidence>
<dbReference type="CDD" id="cd05123">
    <property type="entry name" value="STKc_AGC"/>
    <property type="match status" value="1"/>
</dbReference>
<feature type="domain" description="AGC-kinase C-terminal" evidence="11">
    <location>
        <begin position="527"/>
        <end position="608"/>
    </location>
</feature>
<dbReference type="InterPro" id="IPR008271">
    <property type="entry name" value="Ser/Thr_kinase_AS"/>
</dbReference>
<dbReference type="InterPro" id="IPR016137">
    <property type="entry name" value="RGS"/>
</dbReference>
<dbReference type="PROSITE" id="PS00108">
    <property type="entry name" value="PROTEIN_KINASE_ST"/>
    <property type="match status" value="1"/>
</dbReference>
<reference evidence="13" key="1">
    <citation type="journal article" date="2023" name="Commun. Biol.">
        <title>Genome analysis of Parmales, the sister group of diatoms, reveals the evolutionary specialization of diatoms from phago-mixotrophs to photoautotrophs.</title>
        <authorList>
            <person name="Ban H."/>
            <person name="Sato S."/>
            <person name="Yoshikawa S."/>
            <person name="Yamada K."/>
            <person name="Nakamura Y."/>
            <person name="Ichinomiya M."/>
            <person name="Sato N."/>
            <person name="Blanc-Mathieu R."/>
            <person name="Endo H."/>
            <person name="Kuwata A."/>
            <person name="Ogata H."/>
        </authorList>
    </citation>
    <scope>NUCLEOTIDE SEQUENCE [LARGE SCALE GENOMIC DNA]</scope>
    <source>
        <strain evidence="13">NIES 3700</strain>
    </source>
</reference>
<dbReference type="InterPro" id="IPR045270">
    <property type="entry name" value="STKc_AGC"/>
</dbReference>
<evidence type="ECO:0000256" key="3">
    <source>
        <dbReference type="ARBA" id="ARBA00022679"/>
    </source>
</evidence>
<dbReference type="Gene3D" id="1.10.167.10">
    <property type="entry name" value="Regulator of G-protein Signalling 4, domain 2"/>
    <property type="match status" value="1"/>
</dbReference>
<dbReference type="SUPFAM" id="SSF56112">
    <property type="entry name" value="Protein kinase-like (PK-like)"/>
    <property type="match status" value="1"/>
</dbReference>
<feature type="compositionally biased region" description="Polar residues" evidence="8">
    <location>
        <begin position="29"/>
        <end position="46"/>
    </location>
</feature>
<comment type="caution">
    <text evidence="12">The sequence shown here is derived from an EMBL/GenBank/DDBJ whole genome shotgun (WGS) entry which is preliminary data.</text>
</comment>
<organism evidence="12 13">
    <name type="scientific">Triparma laevis f. longispina</name>
    <dbReference type="NCBI Taxonomy" id="1714387"/>
    <lineage>
        <taxon>Eukaryota</taxon>
        <taxon>Sar</taxon>
        <taxon>Stramenopiles</taxon>
        <taxon>Ochrophyta</taxon>
        <taxon>Bolidophyceae</taxon>
        <taxon>Parmales</taxon>
        <taxon>Triparmaceae</taxon>
        <taxon>Triparma</taxon>
    </lineage>
</organism>
<feature type="domain" description="RGS" evidence="10">
    <location>
        <begin position="89"/>
        <end position="213"/>
    </location>
</feature>
<proteinExistence type="predicted"/>
<dbReference type="InterPro" id="IPR036305">
    <property type="entry name" value="RGS_sf"/>
</dbReference>
<evidence type="ECO:0000256" key="7">
    <source>
        <dbReference type="PROSITE-ProRule" id="PRU10141"/>
    </source>
</evidence>
<name>A0A9W7AP94_9STRA</name>
<dbReference type="PROSITE" id="PS00107">
    <property type="entry name" value="PROTEIN_KINASE_ATP"/>
    <property type="match status" value="1"/>
</dbReference>
<dbReference type="PROSITE" id="PS50011">
    <property type="entry name" value="PROTEIN_KINASE_DOM"/>
    <property type="match status" value="1"/>
</dbReference>
<dbReference type="OrthoDB" id="354826at2759"/>
<dbReference type="Pfam" id="PF00615">
    <property type="entry name" value="RGS"/>
    <property type="match status" value="1"/>
</dbReference>
<keyword evidence="6 7" id="KW-0067">ATP-binding</keyword>
<evidence type="ECO:0000256" key="2">
    <source>
        <dbReference type="ARBA" id="ARBA00022553"/>
    </source>
</evidence>
<keyword evidence="1" id="KW-0723">Serine/threonine-protein kinase</keyword>
<feature type="region of interest" description="Disordered" evidence="8">
    <location>
        <begin position="1"/>
        <end position="59"/>
    </location>
</feature>
<dbReference type="EMBL" id="BRXW01000703">
    <property type="protein sequence ID" value="GMH74861.1"/>
    <property type="molecule type" value="Genomic_DNA"/>
</dbReference>
<evidence type="ECO:0000256" key="1">
    <source>
        <dbReference type="ARBA" id="ARBA00022527"/>
    </source>
</evidence>
<dbReference type="GO" id="GO:0004674">
    <property type="term" value="F:protein serine/threonine kinase activity"/>
    <property type="evidence" value="ECO:0007669"/>
    <property type="project" value="UniProtKB-KW"/>
</dbReference>
<dbReference type="SMART" id="SM00315">
    <property type="entry name" value="RGS"/>
    <property type="match status" value="1"/>
</dbReference>
<dbReference type="SUPFAM" id="SSF48097">
    <property type="entry name" value="Regulator of G-protein signaling, RGS"/>
    <property type="match status" value="1"/>
</dbReference>
<evidence type="ECO:0000313" key="12">
    <source>
        <dbReference type="EMBL" id="GMH74861.1"/>
    </source>
</evidence>
<evidence type="ECO:0000259" key="10">
    <source>
        <dbReference type="PROSITE" id="PS50132"/>
    </source>
</evidence>
<sequence length="668" mass="75694">MGNCNAKESVGNGAADAPEAATFSGPGASPSNKGPSFRSNISTGKSTVAPEQDSNSAKWKDVEDIHKLEDKFHADGSLAADDFDKGHIELRSLMEEPMAQATLGEYAKSKYTQESFFAWTEIQEYRHIPTADYRRCNAMHIYEKYIKKDAVCEVGSITEETRLEWDEKVKEFRKNKHMATEDVLDQIQHICFLEMYLNTYMPFKRTDMFKDLTKVMKETYNKVNIDDFEYIAKLGVGGFGRVVHVKKKSTGKHYAMKTQLKTALVETYADNPTRLDSEKTVFAVCHHPFIIDMDYAFQTDGHAILVLGLATAGDLQEAIDNAPDNRLEEQRVVFYAAEIALALAHLHDLHLMYRDLKPCNVLLNEDGNIKLADMGGVADFGGDIFYTEEEKVHAPKEDFRRKSIMGTHGYMAPEMVKMLGQSRSQRSGYTAAVDYWSLGVTIYKLLTGYRPFDSMYGEEESTNMQQQLKEVQGNSEFRALHRAVDYPSYISDTARSFIQGLLDTNEKTRIGCDENGIDGLKMHMFFNGLDWITMQQCHLEAPYVPIVPPPKEKPAYKNYDDMMKAIDKDELEELGIEEIDWSQIPTPEEQKFFESWDFVSPHTLKVEMGIANAIAGYNENFKVRQMLGDNMSGSQIKEGMHMDDNRSGQRGKKGGTFRTALGFGIKEE</sequence>
<dbReference type="InterPro" id="IPR044926">
    <property type="entry name" value="RGS_subdomain_2"/>
</dbReference>
<evidence type="ECO:0000256" key="8">
    <source>
        <dbReference type="SAM" id="MobiDB-lite"/>
    </source>
</evidence>
<evidence type="ECO:0000256" key="6">
    <source>
        <dbReference type="ARBA" id="ARBA00022840"/>
    </source>
</evidence>
<keyword evidence="4 7" id="KW-0547">Nucleotide-binding</keyword>
<dbReference type="InterPro" id="IPR011009">
    <property type="entry name" value="Kinase-like_dom_sf"/>
</dbReference>
<dbReference type="PANTHER" id="PTHR24351">
    <property type="entry name" value="RIBOSOMAL PROTEIN S6 KINASE"/>
    <property type="match status" value="1"/>
</dbReference>
<dbReference type="InterPro" id="IPR000719">
    <property type="entry name" value="Prot_kinase_dom"/>
</dbReference>